<keyword evidence="3" id="KW-0488">Methylation</keyword>
<dbReference type="GO" id="GO:0015628">
    <property type="term" value="P:protein secretion by the type II secretion system"/>
    <property type="evidence" value="ECO:0007669"/>
    <property type="project" value="InterPro"/>
</dbReference>
<gene>
    <name evidence="9" type="ORF">EJA03_01745</name>
</gene>
<evidence type="ECO:0000256" key="6">
    <source>
        <dbReference type="ARBA" id="ARBA00022989"/>
    </source>
</evidence>
<keyword evidence="10" id="KW-1185">Reference proteome</keyword>
<evidence type="ECO:0000313" key="9">
    <source>
        <dbReference type="EMBL" id="RSD32826.1"/>
    </source>
</evidence>
<proteinExistence type="predicted"/>
<evidence type="ECO:0000256" key="1">
    <source>
        <dbReference type="ARBA" id="ARBA00004377"/>
    </source>
</evidence>
<dbReference type="PANTHER" id="PTHR39583:SF2">
    <property type="entry name" value="TYPE II SECRETION SYSTEM PROTEIN J"/>
    <property type="match status" value="1"/>
</dbReference>
<dbReference type="EMBL" id="RSFA01000003">
    <property type="protein sequence ID" value="RSD32826.1"/>
    <property type="molecule type" value="Genomic_DNA"/>
</dbReference>
<keyword evidence="5 8" id="KW-0812">Transmembrane</keyword>
<keyword evidence="6 8" id="KW-1133">Transmembrane helix</keyword>
<dbReference type="InterPro" id="IPR045584">
    <property type="entry name" value="Pilin-like"/>
</dbReference>
<evidence type="ECO:0000256" key="8">
    <source>
        <dbReference type="SAM" id="Phobius"/>
    </source>
</evidence>
<dbReference type="OrthoDB" id="5730913at2"/>
<dbReference type="SUPFAM" id="SSF54523">
    <property type="entry name" value="Pili subunits"/>
    <property type="match status" value="1"/>
</dbReference>
<keyword evidence="7 8" id="KW-0472">Membrane</keyword>
<dbReference type="Proteomes" id="UP000269041">
    <property type="component" value="Unassembled WGS sequence"/>
</dbReference>
<evidence type="ECO:0000256" key="3">
    <source>
        <dbReference type="ARBA" id="ARBA00022481"/>
    </source>
</evidence>
<dbReference type="RefSeq" id="WP_125319516.1">
    <property type="nucleotide sequence ID" value="NZ_AP024889.1"/>
</dbReference>
<sequence>MCRNYETRFRAGFTLLEILLVLVLVSLASVAVISTLPTSAKDASEKQANSLYQRLLLLNEEAMLSGRDFGLRVDEKKSTYYLMTLESGGWKKLNIEQIPYQTKLKDSSTIALTLGGGVWGDDDRLFKPGSLFDDDMFEDLFEKKKLPPPQIFIVSSGEVTPFTISIYPRRGDVEQDAWKVVAKENGQIVLLVPGESLDES</sequence>
<keyword evidence="2" id="KW-1003">Cell membrane</keyword>
<name>A0A427U842_9VIBR</name>
<dbReference type="AlphaFoldDB" id="A0A427U842"/>
<evidence type="ECO:0000256" key="5">
    <source>
        <dbReference type="ARBA" id="ARBA00022692"/>
    </source>
</evidence>
<feature type="transmembrane region" description="Helical" evidence="8">
    <location>
        <begin position="12"/>
        <end position="36"/>
    </location>
</feature>
<evidence type="ECO:0000256" key="4">
    <source>
        <dbReference type="ARBA" id="ARBA00022519"/>
    </source>
</evidence>
<accession>A0A427U842</accession>
<dbReference type="PRINTS" id="PR00885">
    <property type="entry name" value="BCTERIALGSPH"/>
</dbReference>
<evidence type="ECO:0000313" key="10">
    <source>
        <dbReference type="Proteomes" id="UP000269041"/>
    </source>
</evidence>
<dbReference type="InterPro" id="IPR002416">
    <property type="entry name" value="T2SS_protein-GspH"/>
</dbReference>
<evidence type="ECO:0000256" key="2">
    <source>
        <dbReference type="ARBA" id="ARBA00022475"/>
    </source>
</evidence>
<dbReference type="InterPro" id="IPR012902">
    <property type="entry name" value="N_methyl_site"/>
</dbReference>
<reference evidence="9 10" key="1">
    <citation type="submission" date="2018-12" db="EMBL/GenBank/DDBJ databases">
        <title>Genomic taxonomy of the Vibrionaceae family.</title>
        <authorList>
            <person name="Gomez-Gil B."/>
            <person name="Enciso-Ibarra K."/>
        </authorList>
    </citation>
    <scope>NUCLEOTIDE SEQUENCE [LARGE SCALE GENOMIC DNA]</scope>
    <source>
        <strain evidence="9 10">CAIM 594</strain>
    </source>
</reference>
<dbReference type="GO" id="GO:0005886">
    <property type="term" value="C:plasma membrane"/>
    <property type="evidence" value="ECO:0007669"/>
    <property type="project" value="UniProtKB-SubCell"/>
</dbReference>
<evidence type="ECO:0000256" key="7">
    <source>
        <dbReference type="ARBA" id="ARBA00023136"/>
    </source>
</evidence>
<comment type="caution">
    <text evidence="9">The sequence shown here is derived from an EMBL/GenBank/DDBJ whole genome shotgun (WGS) entry which is preliminary data.</text>
</comment>
<dbReference type="Gene3D" id="3.55.40.10">
    <property type="entry name" value="minor pseudopilin epsh domain"/>
    <property type="match status" value="1"/>
</dbReference>
<protein>
    <submittedName>
        <fullName evidence="9">Prepilin-type N-terminal cleavage/methylation domain-containing protein</fullName>
    </submittedName>
</protein>
<dbReference type="NCBIfam" id="TIGR02532">
    <property type="entry name" value="IV_pilin_GFxxxE"/>
    <property type="match status" value="1"/>
</dbReference>
<keyword evidence="4" id="KW-0997">Cell inner membrane</keyword>
<dbReference type="PROSITE" id="PS00409">
    <property type="entry name" value="PROKAR_NTER_METHYL"/>
    <property type="match status" value="1"/>
</dbReference>
<dbReference type="InterPro" id="IPR051621">
    <property type="entry name" value="T2SS_protein_J"/>
</dbReference>
<dbReference type="GO" id="GO:0015627">
    <property type="term" value="C:type II protein secretion system complex"/>
    <property type="evidence" value="ECO:0007669"/>
    <property type="project" value="InterPro"/>
</dbReference>
<dbReference type="PANTHER" id="PTHR39583">
    <property type="entry name" value="TYPE II SECRETION SYSTEM PROTEIN J-RELATED"/>
    <property type="match status" value="1"/>
</dbReference>
<comment type="subcellular location">
    <subcellularLocation>
        <location evidence="1">Cell inner membrane</location>
        <topology evidence="1">Single-pass membrane protein</topology>
    </subcellularLocation>
</comment>
<organism evidence="9 10">
    <name type="scientific">Vibrio pectenicida</name>
    <dbReference type="NCBI Taxonomy" id="62763"/>
    <lineage>
        <taxon>Bacteria</taxon>
        <taxon>Pseudomonadati</taxon>
        <taxon>Pseudomonadota</taxon>
        <taxon>Gammaproteobacteria</taxon>
        <taxon>Vibrionales</taxon>
        <taxon>Vibrionaceae</taxon>
        <taxon>Vibrio</taxon>
    </lineage>
</organism>